<name>A0A1S3IYI6_LINAN</name>
<protein>
    <submittedName>
        <fullName evidence="3">Uncharacterized protein LOC106168663</fullName>
    </submittedName>
</protein>
<sequence length="117" mass="13434">MPCNDTCSNKSVNKEVKCCYKVDEHSKWIPDHHMMKMMCYRKAYPGEVAGSLCPPLKEKKTWSKELRKETGLVLECVSDEDKDEAYEIYELEEERWLAAHDDDGSEEGTYSASGSET</sequence>
<dbReference type="InParanoid" id="A0A1S3IYI6"/>
<accession>A0A1S3IYI6</accession>
<dbReference type="Proteomes" id="UP000085678">
    <property type="component" value="Unplaced"/>
</dbReference>
<proteinExistence type="predicted"/>
<gene>
    <name evidence="3" type="primary">LOC106168663</name>
</gene>
<dbReference type="RefSeq" id="XP_013403270.1">
    <property type="nucleotide sequence ID" value="XM_013547816.2"/>
</dbReference>
<reference evidence="3" key="1">
    <citation type="submission" date="2025-08" db="UniProtKB">
        <authorList>
            <consortium name="RefSeq"/>
        </authorList>
    </citation>
    <scope>IDENTIFICATION</scope>
    <source>
        <tissue evidence="3">Gonads</tissue>
    </source>
</reference>
<feature type="region of interest" description="Disordered" evidence="1">
    <location>
        <begin position="97"/>
        <end position="117"/>
    </location>
</feature>
<feature type="compositionally biased region" description="Polar residues" evidence="1">
    <location>
        <begin position="108"/>
        <end position="117"/>
    </location>
</feature>
<dbReference type="KEGG" id="lak:106168663"/>
<keyword evidence="2" id="KW-1185">Reference proteome</keyword>
<evidence type="ECO:0000313" key="2">
    <source>
        <dbReference type="Proteomes" id="UP000085678"/>
    </source>
</evidence>
<evidence type="ECO:0000313" key="3">
    <source>
        <dbReference type="RefSeq" id="XP_013403270.1"/>
    </source>
</evidence>
<organism evidence="2 3">
    <name type="scientific">Lingula anatina</name>
    <name type="common">Brachiopod</name>
    <name type="synonym">Lingula unguis</name>
    <dbReference type="NCBI Taxonomy" id="7574"/>
    <lineage>
        <taxon>Eukaryota</taxon>
        <taxon>Metazoa</taxon>
        <taxon>Spiralia</taxon>
        <taxon>Lophotrochozoa</taxon>
        <taxon>Brachiopoda</taxon>
        <taxon>Linguliformea</taxon>
        <taxon>Lingulata</taxon>
        <taxon>Lingulida</taxon>
        <taxon>Linguloidea</taxon>
        <taxon>Lingulidae</taxon>
        <taxon>Lingula</taxon>
    </lineage>
</organism>
<evidence type="ECO:0000256" key="1">
    <source>
        <dbReference type="SAM" id="MobiDB-lite"/>
    </source>
</evidence>
<dbReference type="AlphaFoldDB" id="A0A1S3IYI6"/>
<dbReference type="GeneID" id="106168663"/>